<dbReference type="PANTHER" id="PTHR30537">
    <property type="entry name" value="HTH-TYPE TRANSCRIPTIONAL REGULATOR"/>
    <property type="match status" value="1"/>
</dbReference>
<dbReference type="GO" id="GO:0006351">
    <property type="term" value="P:DNA-templated transcription"/>
    <property type="evidence" value="ECO:0007669"/>
    <property type="project" value="TreeGrafter"/>
</dbReference>
<keyword evidence="4" id="KW-0804">Transcription</keyword>
<dbReference type="PANTHER" id="PTHR30537:SF5">
    <property type="entry name" value="HTH-TYPE TRANSCRIPTIONAL ACTIVATOR TTDR-RELATED"/>
    <property type="match status" value="1"/>
</dbReference>
<dbReference type="Proteomes" id="UP000322981">
    <property type="component" value="Unassembled WGS sequence"/>
</dbReference>
<comment type="similarity">
    <text evidence="1">Belongs to the LysR transcriptional regulatory family.</text>
</comment>
<evidence type="ECO:0000256" key="4">
    <source>
        <dbReference type="ARBA" id="ARBA00023163"/>
    </source>
</evidence>
<dbReference type="InterPro" id="IPR000847">
    <property type="entry name" value="LysR_HTH_N"/>
</dbReference>
<dbReference type="GO" id="GO:0003700">
    <property type="term" value="F:DNA-binding transcription factor activity"/>
    <property type="evidence" value="ECO:0007669"/>
    <property type="project" value="InterPro"/>
</dbReference>
<dbReference type="EMBL" id="VWXX01000067">
    <property type="protein sequence ID" value="KAA6181592.1"/>
    <property type="molecule type" value="Genomic_DNA"/>
</dbReference>
<dbReference type="SUPFAM" id="SSF53850">
    <property type="entry name" value="Periplasmic binding protein-like II"/>
    <property type="match status" value="1"/>
</dbReference>
<comment type="caution">
    <text evidence="6">The sequence shown here is derived from an EMBL/GenBank/DDBJ whole genome shotgun (WGS) entry which is preliminary data.</text>
</comment>
<reference evidence="6 7" key="1">
    <citation type="submission" date="2019-09" db="EMBL/GenBank/DDBJ databases">
        <title>Whole-genome sequence of the purple sulfur bacterium Thiohalocapsa marina DSM 19078.</title>
        <authorList>
            <person name="Kyndt J.A."/>
            <person name="Meyer T.E."/>
        </authorList>
    </citation>
    <scope>NUCLEOTIDE SEQUENCE [LARGE SCALE GENOMIC DNA]</scope>
    <source>
        <strain evidence="6 7">DSM 19078</strain>
    </source>
</reference>
<evidence type="ECO:0000256" key="2">
    <source>
        <dbReference type="ARBA" id="ARBA00023015"/>
    </source>
</evidence>
<dbReference type="InterPro" id="IPR036388">
    <property type="entry name" value="WH-like_DNA-bd_sf"/>
</dbReference>
<proteinExistence type="inferred from homology"/>
<accession>A0A5M8FL19</accession>
<protein>
    <submittedName>
        <fullName evidence="6">LysR family transcriptional regulator</fullName>
    </submittedName>
</protein>
<evidence type="ECO:0000256" key="1">
    <source>
        <dbReference type="ARBA" id="ARBA00009437"/>
    </source>
</evidence>
<dbReference type="Pfam" id="PF00126">
    <property type="entry name" value="HTH_1"/>
    <property type="match status" value="1"/>
</dbReference>
<dbReference type="PROSITE" id="PS50931">
    <property type="entry name" value="HTH_LYSR"/>
    <property type="match status" value="1"/>
</dbReference>
<dbReference type="FunFam" id="1.10.10.10:FF:000001">
    <property type="entry name" value="LysR family transcriptional regulator"/>
    <property type="match status" value="1"/>
</dbReference>
<organism evidence="6 7">
    <name type="scientific">Thiohalocapsa marina</name>
    <dbReference type="NCBI Taxonomy" id="424902"/>
    <lineage>
        <taxon>Bacteria</taxon>
        <taxon>Pseudomonadati</taxon>
        <taxon>Pseudomonadota</taxon>
        <taxon>Gammaproteobacteria</taxon>
        <taxon>Chromatiales</taxon>
        <taxon>Chromatiaceae</taxon>
        <taxon>Thiohalocapsa</taxon>
    </lineage>
</organism>
<dbReference type="AlphaFoldDB" id="A0A5M8FL19"/>
<gene>
    <name evidence="6" type="ORF">F2Q65_19100</name>
</gene>
<dbReference type="Gene3D" id="3.40.190.290">
    <property type="match status" value="1"/>
</dbReference>
<name>A0A5M8FL19_9GAMM</name>
<evidence type="ECO:0000256" key="3">
    <source>
        <dbReference type="ARBA" id="ARBA00023125"/>
    </source>
</evidence>
<dbReference type="OrthoDB" id="5572602at2"/>
<evidence type="ECO:0000313" key="7">
    <source>
        <dbReference type="Proteomes" id="UP000322981"/>
    </source>
</evidence>
<dbReference type="GO" id="GO:0043565">
    <property type="term" value="F:sequence-specific DNA binding"/>
    <property type="evidence" value="ECO:0007669"/>
    <property type="project" value="TreeGrafter"/>
</dbReference>
<dbReference type="InterPro" id="IPR005119">
    <property type="entry name" value="LysR_subst-bd"/>
</dbReference>
<keyword evidence="3" id="KW-0238">DNA-binding</keyword>
<keyword evidence="2" id="KW-0805">Transcription regulation</keyword>
<sequence>MNRLAAMATFVRVAELGSFAAAAGRLGVARSVITRQIAALEAHLGIKLMVRTTRRLTLTAGGAAYLEKCREILDLVESAEADVMADSLTPRGHLRIGVPLSFGLKRLAPLLLEFARAHPDITLATEFTDSQQNLVEEGKDLMVRITARLQPGDIARKLGTSRLQVIATPAYLARHGTPVHPAELTGHALIGYIHRGVVQPWVFRIDGEVKTLDLPFRLQANNGEALAEAAARDMGITMVPDFVAEDFLRERGLVTLLDDFSPPDLGVYALLPSNRYMPHRVRALIEFLSRRMTCPASDPG</sequence>
<dbReference type="Pfam" id="PF03466">
    <property type="entry name" value="LysR_substrate"/>
    <property type="match status" value="1"/>
</dbReference>
<dbReference type="RefSeq" id="WP_150094986.1">
    <property type="nucleotide sequence ID" value="NZ_VWXX01000067.1"/>
</dbReference>
<dbReference type="CDD" id="cd08422">
    <property type="entry name" value="PBP2_CrgA_like"/>
    <property type="match status" value="1"/>
</dbReference>
<dbReference type="InterPro" id="IPR058163">
    <property type="entry name" value="LysR-type_TF_proteobact-type"/>
</dbReference>
<keyword evidence="7" id="KW-1185">Reference proteome</keyword>
<dbReference type="Gene3D" id="1.10.10.10">
    <property type="entry name" value="Winged helix-like DNA-binding domain superfamily/Winged helix DNA-binding domain"/>
    <property type="match status" value="1"/>
</dbReference>
<dbReference type="InterPro" id="IPR036390">
    <property type="entry name" value="WH_DNA-bd_sf"/>
</dbReference>
<evidence type="ECO:0000313" key="6">
    <source>
        <dbReference type="EMBL" id="KAA6181592.1"/>
    </source>
</evidence>
<feature type="domain" description="HTH lysR-type" evidence="5">
    <location>
        <begin position="1"/>
        <end position="59"/>
    </location>
</feature>
<dbReference type="SUPFAM" id="SSF46785">
    <property type="entry name" value="Winged helix' DNA-binding domain"/>
    <property type="match status" value="1"/>
</dbReference>
<evidence type="ECO:0000259" key="5">
    <source>
        <dbReference type="PROSITE" id="PS50931"/>
    </source>
</evidence>